<dbReference type="PANTHER" id="PTHR15460:SF3">
    <property type="entry name" value="PEROXISOMAL MEMBRANE PROTEIN 4"/>
    <property type="match status" value="1"/>
</dbReference>
<dbReference type="Proteomes" id="UP000230423">
    <property type="component" value="Unassembled WGS sequence"/>
</dbReference>
<proteinExistence type="predicted"/>
<reference evidence="1 2" key="1">
    <citation type="submission" date="2015-09" db="EMBL/GenBank/DDBJ databases">
        <title>Draft genome of the parasitic nematode Teladorsagia circumcincta isolate WARC Sus (inbred).</title>
        <authorList>
            <person name="Mitreva M."/>
        </authorList>
    </citation>
    <scope>NUCLEOTIDE SEQUENCE [LARGE SCALE GENOMIC DNA]</scope>
    <source>
        <strain evidence="1 2">S</strain>
    </source>
</reference>
<dbReference type="EMBL" id="KZ371760">
    <property type="protein sequence ID" value="PIO56992.1"/>
    <property type="molecule type" value="Genomic_DNA"/>
</dbReference>
<protein>
    <recommendedName>
        <fullName evidence="3">Peroxisomal membrane protein 4</fullName>
    </recommendedName>
</protein>
<name>A0A2G9THH8_TELCI</name>
<accession>A0A2G9THH8</accession>
<dbReference type="OrthoDB" id="39659at2759"/>
<dbReference type="AlphaFoldDB" id="A0A2G9THH8"/>
<keyword evidence="2" id="KW-1185">Reference proteome</keyword>
<dbReference type="InterPro" id="IPR019531">
    <property type="entry name" value="Pmp4"/>
</dbReference>
<gene>
    <name evidence="1" type="ORF">TELCIR_21606</name>
</gene>
<sequence>MVTLAQAIGFEKFLKEEFHYQPRVGFVPYYDTRRAQEWHSFVAAFVMGYFVFGDNNAVNMQINLYLLSRITVGLAKLAVDNEVIPQPNFPVFPLFAAAVWGIVLWLFEHHTNVLQGSLVKSMTYLYKDSNYWTDIRNFLLKNK</sequence>
<dbReference type="GO" id="GO:0005778">
    <property type="term" value="C:peroxisomal membrane"/>
    <property type="evidence" value="ECO:0007669"/>
    <property type="project" value="TreeGrafter"/>
</dbReference>
<evidence type="ECO:0000313" key="2">
    <source>
        <dbReference type="Proteomes" id="UP000230423"/>
    </source>
</evidence>
<evidence type="ECO:0008006" key="3">
    <source>
        <dbReference type="Google" id="ProtNLM"/>
    </source>
</evidence>
<dbReference type="PANTHER" id="PTHR15460">
    <property type="entry name" value="PEROXISOMAL MEMBRANE PROTEIN 4"/>
    <property type="match status" value="1"/>
</dbReference>
<organism evidence="1 2">
    <name type="scientific">Teladorsagia circumcincta</name>
    <name type="common">Brown stomach worm</name>
    <name type="synonym">Ostertagia circumcincta</name>
    <dbReference type="NCBI Taxonomy" id="45464"/>
    <lineage>
        <taxon>Eukaryota</taxon>
        <taxon>Metazoa</taxon>
        <taxon>Ecdysozoa</taxon>
        <taxon>Nematoda</taxon>
        <taxon>Chromadorea</taxon>
        <taxon>Rhabditida</taxon>
        <taxon>Rhabditina</taxon>
        <taxon>Rhabditomorpha</taxon>
        <taxon>Strongyloidea</taxon>
        <taxon>Trichostrongylidae</taxon>
        <taxon>Teladorsagia</taxon>
    </lineage>
</organism>
<evidence type="ECO:0000313" key="1">
    <source>
        <dbReference type="EMBL" id="PIO56992.1"/>
    </source>
</evidence>